<reference evidence="5" key="1">
    <citation type="journal article" date="2019" name="Sci. Rep.">
        <title>Draft genome of Tanacetum cinerariifolium, the natural source of mosquito coil.</title>
        <authorList>
            <person name="Yamashiro T."/>
            <person name="Shiraishi A."/>
            <person name="Satake H."/>
            <person name="Nakayama K."/>
        </authorList>
    </citation>
    <scope>NUCLEOTIDE SEQUENCE</scope>
</reference>
<dbReference type="Pfam" id="PF22936">
    <property type="entry name" value="Pol_BBD"/>
    <property type="match status" value="1"/>
</dbReference>
<dbReference type="GO" id="GO:0008270">
    <property type="term" value="F:zinc ion binding"/>
    <property type="evidence" value="ECO:0007669"/>
    <property type="project" value="UniProtKB-KW"/>
</dbReference>
<sequence>MKIEQYLAHTDYALWEVILNGNSAIQMTKYDGEGLDKGYDRFQRLLSLLEIHRACVSTEDANQKFIRSLPSAWSNISLIMRNKPGIDNLDIDDIYNNLKVYEADIKGFSGSSSNSQNVNFVSIESTNNTNELNAAYSVSIATGNSFKAQEQIDQDDLEEIDLKWQVAMYFMRVKRFYKKTGRKLEFVGKEPVGFDKTNVACFNCLRRGHFSRDCRTARNSRNMSRDVGNAGYRGREEEATDFALMAFISNPSSFSSSNSEVQSCSKQCVQSYEQLKILFDEQHKKLRKANLEIIGYQYGLDSIKGKLPVHQQNEVIYEEKIRILEYDVKDKSNLLKYTQKLLDEALREKEDLQAKLEKFETYLKNLTKLFDSQISAKIKTGLGYDSQFNEKEVLDVKEEEVTEIVLIIAQDTDSDNDSVFRPTHIPAKIDFVKAVLFTKSGRIPVSAAKPKAAASTSATKPVNTARPKQSVNFSKSRSTFHKSHSPIRRSFYDATTHSRRNSTERVNTAGLKAVSAVKGIEGHLQQALKNKGIVDSGCSRHMTRNKAYLADYQEINDEGFAAFDSSRGKITGKVSTRNQTDKNAGPQDTNGNAGTQDNVDPGKEVFDQHYIMFLLWSSISFIFKSSDDKAANDKPKDDTGSKTIEEPINKEDQAYRDELDRIMSQVKEASDAADTLRKEFEHTLGTFSTSGPSSPYLDPFISANTLLQFDQNDSPILDLEDIDELRRRKAIGTKWVYKNRKDKRGILVRSKSRLVAQGHRQEEGIDYDEVFAHMARIEAIRIFLAFASFIGFIIYQMDVKSSFLYGTIEEEVYMSSMRELTFFLGLLVKQSKEGIFISQDKYVVEILKKFDFSSVKTAGTPIKTRKPLVKDEEVADVNRIFRYLKGQPKLGLCYPRDSPFDLEAYLDSDYAGANLDRKSTTGEFVAAANCH</sequence>
<dbReference type="SUPFAM" id="SSF57756">
    <property type="entry name" value="Retrovirus zinc finger-like domains"/>
    <property type="match status" value="1"/>
</dbReference>
<feature type="compositionally biased region" description="Polar residues" evidence="3">
    <location>
        <begin position="466"/>
        <end position="477"/>
    </location>
</feature>
<keyword evidence="1" id="KW-0862">Zinc</keyword>
<feature type="domain" description="CCHC-type" evidence="4">
    <location>
        <begin position="201"/>
        <end position="215"/>
    </location>
</feature>
<evidence type="ECO:0000256" key="1">
    <source>
        <dbReference type="PROSITE-ProRule" id="PRU00047"/>
    </source>
</evidence>
<protein>
    <submittedName>
        <fullName evidence="5">Ribonuclease H-like domain-containing protein</fullName>
    </submittedName>
</protein>
<dbReference type="Pfam" id="PF00098">
    <property type="entry name" value="zf-CCHC"/>
    <property type="match status" value="1"/>
</dbReference>
<dbReference type="PROSITE" id="PS50158">
    <property type="entry name" value="ZF_CCHC"/>
    <property type="match status" value="1"/>
</dbReference>
<dbReference type="InterPro" id="IPR036875">
    <property type="entry name" value="Znf_CCHC_sf"/>
</dbReference>
<dbReference type="InterPro" id="IPR054722">
    <property type="entry name" value="PolX-like_BBD"/>
</dbReference>
<dbReference type="AlphaFoldDB" id="A0A6L2MA36"/>
<feature type="region of interest" description="Disordered" evidence="3">
    <location>
        <begin position="456"/>
        <end position="485"/>
    </location>
</feature>
<dbReference type="PANTHER" id="PTHR11439:SF495">
    <property type="entry name" value="REVERSE TRANSCRIPTASE, RNA-DEPENDENT DNA POLYMERASE-RELATED"/>
    <property type="match status" value="1"/>
</dbReference>
<organism evidence="5">
    <name type="scientific">Tanacetum cinerariifolium</name>
    <name type="common">Dalmatian daisy</name>
    <name type="synonym">Chrysanthemum cinerariifolium</name>
    <dbReference type="NCBI Taxonomy" id="118510"/>
    <lineage>
        <taxon>Eukaryota</taxon>
        <taxon>Viridiplantae</taxon>
        <taxon>Streptophyta</taxon>
        <taxon>Embryophyta</taxon>
        <taxon>Tracheophyta</taxon>
        <taxon>Spermatophyta</taxon>
        <taxon>Magnoliopsida</taxon>
        <taxon>eudicotyledons</taxon>
        <taxon>Gunneridae</taxon>
        <taxon>Pentapetalae</taxon>
        <taxon>asterids</taxon>
        <taxon>campanulids</taxon>
        <taxon>Asterales</taxon>
        <taxon>Asteraceae</taxon>
        <taxon>Asteroideae</taxon>
        <taxon>Anthemideae</taxon>
        <taxon>Anthemidinae</taxon>
        <taxon>Tanacetum</taxon>
    </lineage>
</organism>
<keyword evidence="2" id="KW-0175">Coiled coil</keyword>
<dbReference type="EMBL" id="BKCJ010006092">
    <property type="protein sequence ID" value="GEU70319.1"/>
    <property type="molecule type" value="Genomic_DNA"/>
</dbReference>
<dbReference type="SMART" id="SM00343">
    <property type="entry name" value="ZnF_C2HC"/>
    <property type="match status" value="1"/>
</dbReference>
<keyword evidence="1" id="KW-0863">Zinc-finger</keyword>
<comment type="caution">
    <text evidence="5">The sequence shown here is derived from an EMBL/GenBank/DDBJ whole genome shotgun (WGS) entry which is preliminary data.</text>
</comment>
<feature type="region of interest" description="Disordered" evidence="3">
    <location>
        <begin position="628"/>
        <end position="647"/>
    </location>
</feature>
<proteinExistence type="predicted"/>
<evidence type="ECO:0000256" key="2">
    <source>
        <dbReference type="SAM" id="Coils"/>
    </source>
</evidence>
<name>A0A6L2MA36_TANCI</name>
<dbReference type="InterPro" id="IPR013103">
    <property type="entry name" value="RVT_2"/>
</dbReference>
<accession>A0A6L2MA36</accession>
<dbReference type="GO" id="GO:0003676">
    <property type="term" value="F:nucleic acid binding"/>
    <property type="evidence" value="ECO:0007669"/>
    <property type="project" value="InterPro"/>
</dbReference>
<dbReference type="PANTHER" id="PTHR11439">
    <property type="entry name" value="GAG-POL-RELATED RETROTRANSPOSON"/>
    <property type="match status" value="1"/>
</dbReference>
<evidence type="ECO:0000259" key="4">
    <source>
        <dbReference type="PROSITE" id="PS50158"/>
    </source>
</evidence>
<gene>
    <name evidence="5" type="ORF">Tci_042297</name>
</gene>
<keyword evidence="1" id="KW-0479">Metal-binding</keyword>
<dbReference type="Pfam" id="PF07727">
    <property type="entry name" value="RVT_2"/>
    <property type="match status" value="1"/>
</dbReference>
<dbReference type="Gene3D" id="4.10.60.10">
    <property type="entry name" value="Zinc finger, CCHC-type"/>
    <property type="match status" value="1"/>
</dbReference>
<evidence type="ECO:0000313" key="5">
    <source>
        <dbReference type="EMBL" id="GEU70319.1"/>
    </source>
</evidence>
<feature type="compositionally biased region" description="Polar residues" evidence="3">
    <location>
        <begin position="573"/>
        <end position="598"/>
    </location>
</feature>
<dbReference type="InterPro" id="IPR001878">
    <property type="entry name" value="Znf_CCHC"/>
</dbReference>
<evidence type="ECO:0000256" key="3">
    <source>
        <dbReference type="SAM" id="MobiDB-lite"/>
    </source>
</evidence>
<feature type="coiled-coil region" evidence="2">
    <location>
        <begin position="335"/>
        <end position="369"/>
    </location>
</feature>
<feature type="region of interest" description="Disordered" evidence="3">
    <location>
        <begin position="572"/>
        <end position="601"/>
    </location>
</feature>